<gene>
    <name evidence="3" type="ORF">BGZ65_003257</name>
</gene>
<name>A0A9P6STU1_9FUNG</name>
<dbReference type="OrthoDB" id="196547at2759"/>
<dbReference type="InterPro" id="IPR036305">
    <property type="entry name" value="RGS_sf"/>
</dbReference>
<feature type="region of interest" description="Disordered" evidence="1">
    <location>
        <begin position="250"/>
        <end position="297"/>
    </location>
</feature>
<keyword evidence="2" id="KW-0812">Transmembrane</keyword>
<feature type="transmembrane region" description="Helical" evidence="2">
    <location>
        <begin position="412"/>
        <end position="435"/>
    </location>
</feature>
<comment type="caution">
    <text evidence="3">The sequence shown here is derived from an EMBL/GenBank/DDBJ whole genome shotgun (WGS) entry which is preliminary data.</text>
</comment>
<evidence type="ECO:0000313" key="4">
    <source>
        <dbReference type="Proteomes" id="UP000749646"/>
    </source>
</evidence>
<feature type="region of interest" description="Disordered" evidence="1">
    <location>
        <begin position="849"/>
        <end position="884"/>
    </location>
</feature>
<feature type="compositionally biased region" description="Polar residues" evidence="1">
    <location>
        <begin position="904"/>
        <end position="943"/>
    </location>
</feature>
<proteinExistence type="predicted"/>
<dbReference type="Proteomes" id="UP000749646">
    <property type="component" value="Unassembled WGS sequence"/>
</dbReference>
<feature type="transmembrane region" description="Helical" evidence="2">
    <location>
        <begin position="371"/>
        <end position="392"/>
    </location>
</feature>
<dbReference type="SUPFAM" id="SSF48097">
    <property type="entry name" value="Regulator of G-protein signaling, RGS"/>
    <property type="match status" value="1"/>
</dbReference>
<feature type="transmembrane region" description="Helical" evidence="2">
    <location>
        <begin position="57"/>
        <end position="75"/>
    </location>
</feature>
<feature type="region of interest" description="Disordered" evidence="1">
    <location>
        <begin position="963"/>
        <end position="1061"/>
    </location>
</feature>
<sequence>MGDGTGFLGPFGLILGMAHHYAYLIAAIIMGSICLFSTIIYFILAKTHNDLKQRGRYLVFWNGLSATCVVTMYLMLNSFVGNFPCYLLLWVSYMCTIPWLLTYLARGWRLVYIYNQQVDFGNTTLQRNSAIVLNNPSRRTSRDLSALVGTATALDEGLGPPSTFSGNQLNASQASLGHEAPSLNHQLDCSQEILRGARHGIPAIVTTTTMTKDLDAPLLPFGSGVYKSSSLSRLAGEGSSSIHNVTVSTLTPPASASTTPKIPASATMGNTDNNNSNDHGYSNTRGHSNNDSIRRTSSPSGMAIFPESHGVVFSNQDKVEAGPTRENVSNSYDIAQMIQRTQTVTFDSTQTERKRRWSRYLSFNKATDSRLTVFLLVCMIIPFVVCLGMQFVKPSPVQINPVSYRCGEGLVFYPIYVVMLGFLAVGCPILTWKLWWIKDGFGIRNELLINMIIGLPGFILYFTSPIQLKELDAGHWNHVNWLTLTIFFSHMNSVVLPLLQFCGRQRPKKRVGSTKGGGIGNAFASILRWDSPKKSSGTLTIDVGSDTSSYHYHSRTSSQVISPQQHHGIDLCDASIYDGRSIAPSIYSHNPAGEDRVPANHNSTSSGHRLRGMKGFWTRYGKDQDGNIIPLSQLNPRAFEYTLQDADMMSGLVKFSVTVFSAENTKFLQEYDGLRKQVREYYKLAGYGGSNGSGNCSRSRGQKHNRDISEIIESGASAGHDGLGLPRQSRKTVSSVLGGLTASFQSGRKSAQGSIASKSDRASQNGSFIGSIAETEERHDVQEGEPDNNIATQPYNAHPPVRTFGKARQEMKGNLWRLSLHTSFRNSNPAFVSPYGPLHEEDDAYGTMDERQTRAVPSPTLLPRASTDRRNQQKTSSGGGRAYHSEVAANFIEDENDAKHGFSGNDSDSWFGSKITGPSPNYNEVTPSEFSSHQDMASESTQYQSEYLNDSYSVTEMQGDVGDMAIHDPLGEPHSRDTLRPSTPQDQDTNSFTSAPYSKSTTRSHHPLESSSQSQCETLQEHSDLGPAHSHYSQIQSHARFRPESSLGTGQPGVPCPEQRTPVPRALLPAYWEISRTFIMPNATLELNLDEERVDYIKKLFQNNECYLEMYEPIAREVQELVYSNVWPRFVRSIQRAPQGFSEKFIKTWNGLFGDGSRGRHCDDEEIFMNHTLSFRVKGVGGWRHANRQIRLGGSSSRDHLQQQQTESMMERRESKTVSSIAPSPPQASYIPGQFGFLDRGRSGDKSTGGNEKDNDTDVEQFGVMQDLDFTVLQHIVVDPK</sequence>
<feature type="compositionally biased region" description="Basic and acidic residues" evidence="1">
    <location>
        <begin position="1239"/>
        <end position="1256"/>
    </location>
</feature>
<feature type="transmembrane region" description="Helical" evidence="2">
    <location>
        <begin position="87"/>
        <end position="105"/>
    </location>
</feature>
<feature type="compositionally biased region" description="Polar residues" evidence="1">
    <location>
        <begin position="268"/>
        <end position="297"/>
    </location>
</feature>
<evidence type="ECO:0008006" key="5">
    <source>
        <dbReference type="Google" id="ProtNLM"/>
    </source>
</evidence>
<keyword evidence="2" id="KW-1133">Transmembrane helix</keyword>
<evidence type="ECO:0000256" key="2">
    <source>
        <dbReference type="SAM" id="Phobius"/>
    </source>
</evidence>
<protein>
    <recommendedName>
        <fullName evidence="5">RGS domain-containing protein</fullName>
    </recommendedName>
</protein>
<dbReference type="Gene3D" id="1.10.167.10">
    <property type="entry name" value="Regulator of G-protein Signalling 4, domain 2"/>
    <property type="match status" value="1"/>
</dbReference>
<dbReference type="InterPro" id="IPR044926">
    <property type="entry name" value="RGS_subdomain_2"/>
</dbReference>
<feature type="transmembrane region" description="Helical" evidence="2">
    <location>
        <begin position="447"/>
        <end position="466"/>
    </location>
</feature>
<organism evidence="3 4">
    <name type="scientific">Modicella reniformis</name>
    <dbReference type="NCBI Taxonomy" id="1440133"/>
    <lineage>
        <taxon>Eukaryota</taxon>
        <taxon>Fungi</taxon>
        <taxon>Fungi incertae sedis</taxon>
        <taxon>Mucoromycota</taxon>
        <taxon>Mortierellomycotina</taxon>
        <taxon>Mortierellomycetes</taxon>
        <taxon>Mortierellales</taxon>
        <taxon>Mortierellaceae</taxon>
        <taxon>Modicella</taxon>
    </lineage>
</organism>
<feature type="compositionally biased region" description="Basic and acidic residues" evidence="1">
    <location>
        <begin position="965"/>
        <end position="979"/>
    </location>
</feature>
<feature type="compositionally biased region" description="Polar residues" evidence="1">
    <location>
        <begin position="1009"/>
        <end position="1018"/>
    </location>
</feature>
<evidence type="ECO:0000313" key="3">
    <source>
        <dbReference type="EMBL" id="KAG0001716.1"/>
    </source>
</evidence>
<evidence type="ECO:0000256" key="1">
    <source>
        <dbReference type="SAM" id="MobiDB-lite"/>
    </source>
</evidence>
<keyword evidence="2" id="KW-0472">Membrane</keyword>
<feature type="transmembrane region" description="Helical" evidence="2">
    <location>
        <begin position="20"/>
        <end position="45"/>
    </location>
</feature>
<feature type="compositionally biased region" description="Polar residues" evidence="1">
    <location>
        <begin position="980"/>
        <end position="1001"/>
    </location>
</feature>
<reference evidence="3" key="1">
    <citation type="journal article" date="2020" name="Fungal Divers.">
        <title>Resolving the Mortierellaceae phylogeny through synthesis of multi-gene phylogenetics and phylogenomics.</title>
        <authorList>
            <person name="Vandepol N."/>
            <person name="Liber J."/>
            <person name="Desiro A."/>
            <person name="Na H."/>
            <person name="Kennedy M."/>
            <person name="Barry K."/>
            <person name="Grigoriev I.V."/>
            <person name="Miller A.N."/>
            <person name="O'Donnell K."/>
            <person name="Stajich J.E."/>
            <person name="Bonito G."/>
        </authorList>
    </citation>
    <scope>NUCLEOTIDE SEQUENCE</scope>
    <source>
        <strain evidence="3">MES-2147</strain>
    </source>
</reference>
<accession>A0A9P6STU1</accession>
<feature type="region of interest" description="Disordered" evidence="1">
    <location>
        <begin position="771"/>
        <end position="798"/>
    </location>
</feature>
<feature type="compositionally biased region" description="Low complexity" evidence="1">
    <location>
        <begin position="250"/>
        <end position="267"/>
    </location>
</feature>
<keyword evidence="4" id="KW-1185">Reference proteome</keyword>
<dbReference type="EMBL" id="JAAAHW010000504">
    <property type="protein sequence ID" value="KAG0001716.1"/>
    <property type="molecule type" value="Genomic_DNA"/>
</dbReference>
<feature type="region of interest" description="Disordered" evidence="1">
    <location>
        <begin position="898"/>
        <end position="943"/>
    </location>
</feature>
<feature type="region of interest" description="Disordered" evidence="1">
    <location>
        <begin position="1234"/>
        <end position="1260"/>
    </location>
</feature>